<gene>
    <name evidence="2" type="ORF">EPJ72_00675</name>
</gene>
<organism evidence="2 3">
    <name type="scientific">Brachyspira pilosicoli</name>
    <name type="common">Serpulina pilosicoli</name>
    <dbReference type="NCBI Taxonomy" id="52584"/>
    <lineage>
        <taxon>Bacteria</taxon>
        <taxon>Pseudomonadati</taxon>
        <taxon>Spirochaetota</taxon>
        <taxon>Spirochaetia</taxon>
        <taxon>Brachyspirales</taxon>
        <taxon>Brachyspiraceae</taxon>
        <taxon>Brachyspira</taxon>
    </lineage>
</organism>
<dbReference type="AlphaFoldDB" id="A0A5C8FAT3"/>
<dbReference type="Proteomes" id="UP000323176">
    <property type="component" value="Unassembled WGS sequence"/>
</dbReference>
<dbReference type="PANTHER" id="PTHR30535">
    <property type="entry name" value="VITAMIN B12-BINDING PROTEIN"/>
    <property type="match status" value="1"/>
</dbReference>
<evidence type="ECO:0000313" key="3">
    <source>
        <dbReference type="Proteomes" id="UP000323176"/>
    </source>
</evidence>
<accession>A0A5C8FAT3</accession>
<evidence type="ECO:0000313" key="2">
    <source>
        <dbReference type="EMBL" id="TXJ47056.1"/>
    </source>
</evidence>
<dbReference type="SUPFAM" id="SSF53807">
    <property type="entry name" value="Helical backbone' metal receptor"/>
    <property type="match status" value="1"/>
</dbReference>
<dbReference type="GO" id="GO:0071281">
    <property type="term" value="P:cellular response to iron ion"/>
    <property type="evidence" value="ECO:0007669"/>
    <property type="project" value="TreeGrafter"/>
</dbReference>
<dbReference type="PROSITE" id="PS51257">
    <property type="entry name" value="PROKAR_LIPOPROTEIN"/>
    <property type="match status" value="1"/>
</dbReference>
<feature type="domain" description="Fe/B12 periplasmic-binding" evidence="1">
    <location>
        <begin position="39"/>
        <end position="297"/>
    </location>
</feature>
<dbReference type="PANTHER" id="PTHR30535:SF34">
    <property type="entry name" value="MOLYBDATE-BINDING PROTEIN MOLA"/>
    <property type="match status" value="1"/>
</dbReference>
<sequence length="298" mass="33842">MYKFFFFIIFILSIYSCSKNGINNSGKNNIIIPNKKIEKIISLSPGVTDILIDLNVANKIIAADTFSKDILKRNNIDVSNIFIFDMLNPDAEKIISLNSDVVFINNLTAFYTKNSILSLSNLTIITITNSETLKKIEDDIYFLGNVLNASEKAKEIVYNMRTKIKEIKDIGDTITNKKTVYFEISSLPNLYSFGSNVYLDDIINIIGAKNIFSNRNEWISVSEEEVVYLNPDIIFTSVDYIDNPVAEIQNRAAWKDINAVKTSKVFFVEGTSLPTHNIVSSILLMAKYIYPEEYKDIK</sequence>
<dbReference type="InterPro" id="IPR050902">
    <property type="entry name" value="ABC_Transporter_SBP"/>
</dbReference>
<dbReference type="Pfam" id="PF01497">
    <property type="entry name" value="Peripla_BP_2"/>
    <property type="match status" value="1"/>
</dbReference>
<protein>
    <submittedName>
        <fullName evidence="2">ABC transporter substrate-binding protein</fullName>
    </submittedName>
</protein>
<proteinExistence type="predicted"/>
<evidence type="ECO:0000259" key="1">
    <source>
        <dbReference type="PROSITE" id="PS50983"/>
    </source>
</evidence>
<reference evidence="2 3" key="1">
    <citation type="journal article" date="1992" name="Lakartidningen">
        <title>[Penicillin V and not amoxicillin is the first choice preparation in acute otitis].</title>
        <authorList>
            <person name="Kamme C."/>
            <person name="Lundgren K."/>
            <person name="Prellner K."/>
        </authorList>
    </citation>
    <scope>NUCLEOTIDE SEQUENCE [LARGE SCALE GENOMIC DNA]</scope>
    <source>
        <strain evidence="2 3">PC5538III-hc</strain>
    </source>
</reference>
<name>A0A5C8FAT3_BRAPL</name>
<dbReference type="Gene3D" id="3.40.50.1980">
    <property type="entry name" value="Nitrogenase molybdenum iron protein domain"/>
    <property type="match status" value="2"/>
</dbReference>
<dbReference type="EMBL" id="SAXY01000007">
    <property type="protein sequence ID" value="TXJ47056.1"/>
    <property type="molecule type" value="Genomic_DNA"/>
</dbReference>
<dbReference type="PROSITE" id="PS50983">
    <property type="entry name" value="FE_B12_PBP"/>
    <property type="match status" value="1"/>
</dbReference>
<dbReference type="InterPro" id="IPR002491">
    <property type="entry name" value="ABC_transptr_periplasmic_BD"/>
</dbReference>
<comment type="caution">
    <text evidence="2">The sequence shown here is derived from an EMBL/GenBank/DDBJ whole genome shotgun (WGS) entry which is preliminary data.</text>
</comment>
<dbReference type="OrthoDB" id="9787772at2"/>